<sequence length="268" mass="28564">MPENSQSTGEVSPFNLHGKTIWVIGGAGYLGRATVRLLCHQGARVICADLADKAFVFQQQSGLGKQLIPVTIDLADTENIARVVGELEAVYGVPDGLVNMTFSASGESFDNLDSAAFDRVNQLGITAAFVLCREVANRMVDNGGGSLVLIASMYGLVAPDPDLYKEPMLPNPVEYGVNKAATIHLCKYLAMQYGRNKLRCNAISPGPFPSPAVQAENPEFIERLGKKTMLGRVGQAQEVAGAVAFLLSPASGYITGQNLVVDGGWTSW</sequence>
<name>A0ABT8C981_9BACT</name>
<proteinExistence type="inferred from homology"/>
<dbReference type="Gene3D" id="3.40.50.720">
    <property type="entry name" value="NAD(P)-binding Rossmann-like Domain"/>
    <property type="match status" value="1"/>
</dbReference>
<dbReference type="RefSeq" id="WP_163386259.1">
    <property type="nucleotide sequence ID" value="NZ_JAUFQS010000026.1"/>
</dbReference>
<comment type="caution">
    <text evidence="3">The sequence shown here is derived from an EMBL/GenBank/DDBJ whole genome shotgun (WGS) entry which is preliminary data.</text>
</comment>
<dbReference type="Pfam" id="PF13561">
    <property type="entry name" value="adh_short_C2"/>
    <property type="match status" value="1"/>
</dbReference>
<accession>A0ABT8C981</accession>
<gene>
    <name evidence="3" type="ORF">QWZ15_16130</name>
</gene>
<dbReference type="PANTHER" id="PTHR42760:SF115">
    <property type="entry name" value="3-OXOACYL-[ACYL-CARRIER-PROTEIN] REDUCTASE FABG"/>
    <property type="match status" value="1"/>
</dbReference>
<dbReference type="SUPFAM" id="SSF51735">
    <property type="entry name" value="NAD(P)-binding Rossmann-fold domains"/>
    <property type="match status" value="1"/>
</dbReference>
<dbReference type="PRINTS" id="PR00081">
    <property type="entry name" value="GDHRDH"/>
</dbReference>
<evidence type="ECO:0000313" key="3">
    <source>
        <dbReference type="EMBL" id="MDN3689363.1"/>
    </source>
</evidence>
<evidence type="ECO:0000313" key="4">
    <source>
        <dbReference type="Proteomes" id="UP001236663"/>
    </source>
</evidence>
<protein>
    <submittedName>
        <fullName evidence="3">SDR family oxidoreductase</fullName>
    </submittedName>
</protein>
<evidence type="ECO:0000256" key="2">
    <source>
        <dbReference type="ARBA" id="ARBA00023002"/>
    </source>
</evidence>
<comment type="similarity">
    <text evidence="1">Belongs to the short-chain dehydrogenases/reductases (SDR) family.</text>
</comment>
<dbReference type="PANTHER" id="PTHR42760">
    <property type="entry name" value="SHORT-CHAIN DEHYDROGENASES/REDUCTASES FAMILY MEMBER"/>
    <property type="match status" value="1"/>
</dbReference>
<dbReference type="InterPro" id="IPR036291">
    <property type="entry name" value="NAD(P)-bd_dom_sf"/>
</dbReference>
<evidence type="ECO:0000256" key="1">
    <source>
        <dbReference type="ARBA" id="ARBA00006484"/>
    </source>
</evidence>
<reference evidence="4" key="1">
    <citation type="journal article" date="2019" name="Int. J. Syst. Evol. Microbiol.">
        <title>The Global Catalogue of Microorganisms (GCM) 10K type strain sequencing project: providing services to taxonomists for standard genome sequencing and annotation.</title>
        <authorList>
            <consortium name="The Broad Institute Genomics Platform"/>
            <consortium name="The Broad Institute Genome Sequencing Center for Infectious Disease"/>
            <person name="Wu L."/>
            <person name="Ma J."/>
        </authorList>
    </citation>
    <scope>NUCLEOTIDE SEQUENCE [LARGE SCALE GENOMIC DNA]</scope>
    <source>
        <strain evidence="4">CECT 7706</strain>
    </source>
</reference>
<keyword evidence="4" id="KW-1185">Reference proteome</keyword>
<keyword evidence="2" id="KW-0560">Oxidoreductase</keyword>
<dbReference type="Proteomes" id="UP001236663">
    <property type="component" value="Unassembled WGS sequence"/>
</dbReference>
<dbReference type="InterPro" id="IPR002347">
    <property type="entry name" value="SDR_fam"/>
</dbReference>
<dbReference type="EMBL" id="JAUFQS010000026">
    <property type="protein sequence ID" value="MDN3689363.1"/>
    <property type="molecule type" value="Genomic_DNA"/>
</dbReference>
<organism evidence="3 4">
    <name type="scientific">Cyclobacterium jeungdonense</name>
    <dbReference type="NCBI Taxonomy" id="708087"/>
    <lineage>
        <taxon>Bacteria</taxon>
        <taxon>Pseudomonadati</taxon>
        <taxon>Bacteroidota</taxon>
        <taxon>Cytophagia</taxon>
        <taxon>Cytophagales</taxon>
        <taxon>Cyclobacteriaceae</taxon>
        <taxon>Cyclobacterium</taxon>
    </lineage>
</organism>